<keyword evidence="4" id="KW-1185">Reference proteome</keyword>
<comment type="function">
    <text evidence="2">One of several proteins that assist in the late maturation steps of the functional core of the 30S ribosomal subunit. Associates with free 30S ribosomal subunits (but not with 30S subunits that are part of 70S ribosomes or polysomes). Required for efficient processing of 16S rRNA. May interact with the 5'-terminal helix region of 16S rRNA.</text>
</comment>
<dbReference type="GO" id="GO:0005829">
    <property type="term" value="C:cytosol"/>
    <property type="evidence" value="ECO:0007669"/>
    <property type="project" value="TreeGrafter"/>
</dbReference>
<dbReference type="RefSeq" id="WP_104205664.1">
    <property type="nucleotide sequence ID" value="NZ_PHND01000001.1"/>
</dbReference>
<dbReference type="Gene3D" id="3.30.300.20">
    <property type="match status" value="1"/>
</dbReference>
<dbReference type="PANTHER" id="PTHR33515:SF1">
    <property type="entry name" value="RIBOSOME-BINDING FACTOR A, CHLOROPLASTIC-RELATED"/>
    <property type="match status" value="1"/>
</dbReference>
<dbReference type="PANTHER" id="PTHR33515">
    <property type="entry name" value="RIBOSOME-BINDING FACTOR A, CHLOROPLASTIC-RELATED"/>
    <property type="match status" value="1"/>
</dbReference>
<protein>
    <recommendedName>
        <fullName evidence="2">Ribosome-binding factor A</fullName>
    </recommendedName>
</protein>
<gene>
    <name evidence="2 3" type="primary">rbfA</name>
    <name evidence="3" type="ORF">EELLY_v1c01960</name>
</gene>
<keyword evidence="2" id="KW-0963">Cytoplasm</keyword>
<dbReference type="Proteomes" id="UP000239010">
    <property type="component" value="Unassembled WGS sequence"/>
</dbReference>
<name>A0A8E2UAH1_9MOLU</name>
<organism evidence="3 4">
    <name type="scientific">Entomoplasma ellychniae</name>
    <dbReference type="NCBI Taxonomy" id="2114"/>
    <lineage>
        <taxon>Bacteria</taxon>
        <taxon>Bacillati</taxon>
        <taxon>Mycoplasmatota</taxon>
        <taxon>Mollicutes</taxon>
        <taxon>Entomoplasmatales</taxon>
        <taxon>Entomoplasmataceae</taxon>
        <taxon>Entomoplasma</taxon>
    </lineage>
</organism>
<dbReference type="NCBIfam" id="TIGR00082">
    <property type="entry name" value="rbfA"/>
    <property type="match status" value="1"/>
</dbReference>
<evidence type="ECO:0000256" key="2">
    <source>
        <dbReference type="HAMAP-Rule" id="MF_00003"/>
    </source>
</evidence>
<dbReference type="InterPro" id="IPR000238">
    <property type="entry name" value="RbfA"/>
</dbReference>
<keyword evidence="1 2" id="KW-0690">Ribosome biogenesis</keyword>
<dbReference type="EMBL" id="PHND01000001">
    <property type="protein sequence ID" value="PPE04516.1"/>
    <property type="molecule type" value="Genomic_DNA"/>
</dbReference>
<comment type="subunit">
    <text evidence="2">Monomer. Binds 30S ribosomal subunits, but not 50S ribosomal subunits or 70S ribosomes.</text>
</comment>
<dbReference type="AlphaFoldDB" id="A0A8E2UAH1"/>
<dbReference type="Pfam" id="PF02033">
    <property type="entry name" value="RBFA"/>
    <property type="match status" value="1"/>
</dbReference>
<sequence length="115" mass="13477">MANNKIKGRKESTILRELTMILERELKNDILRAVSIAEVRLTNDSEIAKVFWSFLPIQGITKELIQNELDTNIKFIRMKLSKKLDTRTVPELKFEYDTSLENANRIEEILKKVKN</sequence>
<dbReference type="GO" id="GO:0043024">
    <property type="term" value="F:ribosomal small subunit binding"/>
    <property type="evidence" value="ECO:0007669"/>
    <property type="project" value="TreeGrafter"/>
</dbReference>
<proteinExistence type="inferred from homology"/>
<dbReference type="InterPro" id="IPR023799">
    <property type="entry name" value="RbfA_dom_sf"/>
</dbReference>
<comment type="caution">
    <text evidence="3">The sequence shown here is derived from an EMBL/GenBank/DDBJ whole genome shotgun (WGS) entry which is preliminary data.</text>
</comment>
<reference evidence="3 4" key="1">
    <citation type="submission" date="2017-11" db="EMBL/GenBank/DDBJ databases">
        <title>Genome sequence of Entomoplasma ellychniae ELCN-1 (ATCC 43707).</title>
        <authorList>
            <person name="Lo W.-S."/>
            <person name="Gasparich G.E."/>
            <person name="Kuo C.-H."/>
        </authorList>
    </citation>
    <scope>NUCLEOTIDE SEQUENCE [LARGE SCALE GENOMIC DNA]</scope>
    <source>
        <strain evidence="3 4">ELCN-1</strain>
    </source>
</reference>
<dbReference type="InterPro" id="IPR015946">
    <property type="entry name" value="KH_dom-like_a/b"/>
</dbReference>
<dbReference type="GO" id="GO:0030490">
    <property type="term" value="P:maturation of SSU-rRNA"/>
    <property type="evidence" value="ECO:0007669"/>
    <property type="project" value="UniProtKB-UniRule"/>
</dbReference>
<evidence type="ECO:0000256" key="1">
    <source>
        <dbReference type="ARBA" id="ARBA00022517"/>
    </source>
</evidence>
<dbReference type="HAMAP" id="MF_00003">
    <property type="entry name" value="RbfA"/>
    <property type="match status" value="1"/>
</dbReference>
<accession>A0A8E2UAH1</accession>
<comment type="similarity">
    <text evidence="2">Belongs to the RbfA family.</text>
</comment>
<evidence type="ECO:0000313" key="4">
    <source>
        <dbReference type="Proteomes" id="UP000239010"/>
    </source>
</evidence>
<evidence type="ECO:0000313" key="3">
    <source>
        <dbReference type="EMBL" id="PPE04516.1"/>
    </source>
</evidence>
<comment type="subcellular location">
    <subcellularLocation>
        <location evidence="2">Cytoplasm</location>
    </subcellularLocation>
</comment>
<dbReference type="SUPFAM" id="SSF89919">
    <property type="entry name" value="Ribosome-binding factor A, RbfA"/>
    <property type="match status" value="1"/>
</dbReference>